<dbReference type="FunFam" id="3.40.50.1000:FF:000035">
    <property type="entry name" value="RNA polymerase II C-terminal domain phosphatase-like 1"/>
    <property type="match status" value="1"/>
</dbReference>
<comment type="catalytic activity">
    <reaction evidence="13">
        <text>O-phospho-L-seryl-[protein] + H2O = L-seryl-[protein] + phosphate</text>
        <dbReference type="Rhea" id="RHEA:20629"/>
        <dbReference type="Rhea" id="RHEA-COMP:9863"/>
        <dbReference type="Rhea" id="RHEA-COMP:11604"/>
        <dbReference type="ChEBI" id="CHEBI:15377"/>
        <dbReference type="ChEBI" id="CHEBI:29999"/>
        <dbReference type="ChEBI" id="CHEBI:43474"/>
        <dbReference type="ChEBI" id="CHEBI:83421"/>
        <dbReference type="EC" id="3.1.3.16"/>
    </reaction>
</comment>
<evidence type="ECO:0000256" key="9">
    <source>
        <dbReference type="ARBA" id="ARBA00022884"/>
    </source>
</evidence>
<dbReference type="InterPro" id="IPR004274">
    <property type="entry name" value="FCP1_dom"/>
</dbReference>
<evidence type="ECO:0000256" key="8">
    <source>
        <dbReference type="ARBA" id="ARBA00022801"/>
    </source>
</evidence>
<dbReference type="GO" id="GO:0008420">
    <property type="term" value="F:RNA polymerase II CTD heptapeptide repeat phosphatase activity"/>
    <property type="evidence" value="ECO:0007669"/>
    <property type="project" value="InterPro"/>
</dbReference>
<dbReference type="SUPFAM" id="SSF54768">
    <property type="entry name" value="dsRNA-binding domain-like"/>
    <property type="match status" value="1"/>
</dbReference>
<keyword evidence="12" id="KW-0539">Nucleus</keyword>
<dbReference type="InterPro" id="IPR014720">
    <property type="entry name" value="dsRBD_dom"/>
</dbReference>
<keyword evidence="11" id="KW-0804">Transcription</keyword>
<keyword evidence="7" id="KW-0479">Metal-binding</keyword>
<comment type="caution">
    <text evidence="19">The sequence shown here is derived from an EMBL/GenBank/DDBJ whole genome shotgun (WGS) entry which is preliminary data.</text>
</comment>
<dbReference type="EC" id="3.1.3.16" evidence="5"/>
<evidence type="ECO:0000256" key="13">
    <source>
        <dbReference type="ARBA" id="ARBA00047761"/>
    </source>
</evidence>
<accession>A0A2H5QE20</accession>
<dbReference type="PANTHER" id="PTHR23081">
    <property type="entry name" value="RNA POLYMERASE II CTD PHOSPHATASE"/>
    <property type="match status" value="1"/>
</dbReference>
<dbReference type="SMART" id="SM00358">
    <property type="entry name" value="DSRM"/>
    <property type="match status" value="1"/>
</dbReference>
<feature type="domain" description="FCP1 homology" evidence="18">
    <location>
        <begin position="133"/>
        <end position="386"/>
    </location>
</feature>
<evidence type="ECO:0000256" key="3">
    <source>
        <dbReference type="ARBA" id="ARBA00001946"/>
    </source>
</evidence>
<keyword evidence="6" id="KW-0217">Developmental protein</keyword>
<proteinExistence type="predicted"/>
<evidence type="ECO:0000256" key="2">
    <source>
        <dbReference type="ARBA" id="ARBA00001941"/>
    </source>
</evidence>
<dbReference type="SMART" id="SM00577">
    <property type="entry name" value="CPDc"/>
    <property type="match status" value="1"/>
</dbReference>
<evidence type="ECO:0000256" key="11">
    <source>
        <dbReference type="ARBA" id="ARBA00023163"/>
    </source>
</evidence>
<comment type="subcellular location">
    <subcellularLocation>
        <location evidence="4">Nucleus</location>
    </subcellularLocation>
</comment>
<evidence type="ECO:0000259" key="18">
    <source>
        <dbReference type="PROSITE" id="PS50969"/>
    </source>
</evidence>
<keyword evidence="8" id="KW-0378">Hydrolase</keyword>
<evidence type="ECO:0000256" key="7">
    <source>
        <dbReference type="ARBA" id="ARBA00022723"/>
    </source>
</evidence>
<dbReference type="PROSITE" id="PS50969">
    <property type="entry name" value="FCP1"/>
    <property type="match status" value="1"/>
</dbReference>
<comment type="cofactor">
    <cofactor evidence="1">
        <name>Mn(2+)</name>
        <dbReference type="ChEBI" id="CHEBI:29035"/>
    </cofactor>
</comment>
<feature type="domain" description="DRBM" evidence="17">
    <location>
        <begin position="612"/>
        <end position="678"/>
    </location>
</feature>
<dbReference type="GO" id="GO:0005634">
    <property type="term" value="C:nucleus"/>
    <property type="evidence" value="ECO:0007669"/>
    <property type="project" value="UniProtKB-SubCell"/>
</dbReference>
<evidence type="ECO:0000256" key="4">
    <source>
        <dbReference type="ARBA" id="ARBA00004123"/>
    </source>
</evidence>
<evidence type="ECO:0000256" key="16">
    <source>
        <dbReference type="SAM" id="MobiDB-lite"/>
    </source>
</evidence>
<dbReference type="SUPFAM" id="SSF56784">
    <property type="entry name" value="HAD-like"/>
    <property type="match status" value="1"/>
</dbReference>
<keyword evidence="9 15" id="KW-0694">RNA-binding</keyword>
<dbReference type="FunFam" id="3.30.160.20:FF:000035">
    <property type="entry name" value="RNA polymerase II C-terminal domain phosphatase-like 2"/>
    <property type="match status" value="1"/>
</dbReference>
<comment type="cofactor">
    <cofactor evidence="3">
        <name>Mg(2+)</name>
        <dbReference type="ChEBI" id="CHEBI:18420"/>
    </cofactor>
</comment>
<dbReference type="Gene3D" id="3.30.160.20">
    <property type="match status" value="1"/>
</dbReference>
<evidence type="ECO:0000313" key="19">
    <source>
        <dbReference type="EMBL" id="GAY62876.1"/>
    </source>
</evidence>
<name>A0A2H5QE20_CITUN</name>
<dbReference type="Pfam" id="PF03031">
    <property type="entry name" value="NIF"/>
    <property type="match status" value="1"/>
</dbReference>
<keyword evidence="10" id="KW-0805">Transcription regulation</keyword>
<comment type="catalytic activity">
    <reaction evidence="14">
        <text>O-phospho-L-threonyl-[protein] + H2O = L-threonyl-[protein] + phosphate</text>
        <dbReference type="Rhea" id="RHEA:47004"/>
        <dbReference type="Rhea" id="RHEA-COMP:11060"/>
        <dbReference type="Rhea" id="RHEA-COMP:11605"/>
        <dbReference type="ChEBI" id="CHEBI:15377"/>
        <dbReference type="ChEBI" id="CHEBI:30013"/>
        <dbReference type="ChEBI" id="CHEBI:43474"/>
        <dbReference type="ChEBI" id="CHEBI:61977"/>
        <dbReference type="EC" id="3.1.3.16"/>
    </reaction>
</comment>
<sequence length="807" mass="90196">MSRLGYKNIVYHGDVCLGELDTILVSDENFQFPNNEIRIRHISPSSERCIPLSILHTISSFSLRCKLESSAPVEQPHLINLHASCFYEFKTAVVVIGDEEIHLVAMPSKQKKFPCFWCYSVSSGLYNSCLGMLNLRCLAIVFDLDETLIVANTMKSFEDRIEALRSWIAREPDQIRASGMSAELKRYMDDRTLLKQYTENDCVMDNGKVFKVQQEEVPPPSENHERIVRPVIRIPERNLVLTRINPENRDTSVLVRLRPAWEDLRSYLIAKGRKRFEVYVCTMAERDYALEMWRLLDPEGHLIGSRKSLLNVFQRGLCHPKMAMVIDDRCKVWEDKDQPRVHVVPAFTPYYAPQAETANAVPVLCVARNVACNVRGCFFKEFDENLLRSISEVFYEDEAVNLPAAPDVSNYLMSEDANFAPNGSTNAPMSEGLNGLEVERRLNQSDEKYVVDSGLPSMKNSSDLKSETSLLPVAVASNATVPATVVPSQKPGLLGAPIRRDNSSMKHGFDLRNQNSAQPPLPKLHGQGGWIVEEEVNRVLPNNRPVSIATGLPSHASQAKGEEAIMAHDLHKQNLPPASQPPEIGVSQNHVSSNSREFQTEGGKTNLLPSYLSIGVLQEIGKRCSSKVEFRSVVSTSKDLQFSVEVLFTGEKIGVGMGKTRKDAQQQAAENALHYLAEKYVAYITPRSGAMDRDFDKLSLENENGFLWDTIISESNEGLGEDGLRKESTPEASEVEPGSTYASLGNQQVQKRPNVPKLSKLIPSKRFLHPQAELKLAHLGVDTLSNLRRTPYASNGYQRASVPTSKV</sequence>
<evidence type="ECO:0000256" key="5">
    <source>
        <dbReference type="ARBA" id="ARBA00013081"/>
    </source>
</evidence>
<evidence type="ECO:0000256" key="6">
    <source>
        <dbReference type="ARBA" id="ARBA00022473"/>
    </source>
</evidence>
<dbReference type="InterPro" id="IPR039189">
    <property type="entry name" value="Fcp1"/>
</dbReference>
<dbReference type="AlphaFoldDB" id="A0A2H5QE20"/>
<protein>
    <recommendedName>
        <fullName evidence="5">protein-serine/threonine phosphatase</fullName>
        <ecNumber evidence="5">3.1.3.16</ecNumber>
    </recommendedName>
</protein>
<dbReference type="STRING" id="55188.A0A2H5QE20"/>
<organism evidence="19 20">
    <name type="scientific">Citrus unshiu</name>
    <name type="common">Satsuma mandarin</name>
    <name type="synonym">Citrus nobilis var. unshiu</name>
    <dbReference type="NCBI Taxonomy" id="55188"/>
    <lineage>
        <taxon>Eukaryota</taxon>
        <taxon>Viridiplantae</taxon>
        <taxon>Streptophyta</taxon>
        <taxon>Embryophyta</taxon>
        <taxon>Tracheophyta</taxon>
        <taxon>Spermatophyta</taxon>
        <taxon>Magnoliopsida</taxon>
        <taxon>eudicotyledons</taxon>
        <taxon>Gunneridae</taxon>
        <taxon>Pentapetalae</taxon>
        <taxon>rosids</taxon>
        <taxon>malvids</taxon>
        <taxon>Sapindales</taxon>
        <taxon>Rutaceae</taxon>
        <taxon>Aurantioideae</taxon>
        <taxon>Citrus</taxon>
    </lineage>
</organism>
<dbReference type="InterPro" id="IPR036412">
    <property type="entry name" value="HAD-like_sf"/>
</dbReference>
<evidence type="ECO:0000256" key="1">
    <source>
        <dbReference type="ARBA" id="ARBA00001936"/>
    </source>
</evidence>
<dbReference type="Gene3D" id="3.40.50.1000">
    <property type="entry name" value="HAD superfamily/HAD-like"/>
    <property type="match status" value="1"/>
</dbReference>
<dbReference type="InterPro" id="IPR023214">
    <property type="entry name" value="HAD_sf"/>
</dbReference>
<reference evidence="19 20" key="1">
    <citation type="journal article" date="2017" name="Front. Genet.">
        <title>Draft sequencing of the heterozygous diploid genome of Satsuma (Citrus unshiu Marc.) using a hybrid assembly approach.</title>
        <authorList>
            <person name="Shimizu T."/>
            <person name="Tanizawa Y."/>
            <person name="Mochizuki T."/>
            <person name="Nagasaki H."/>
            <person name="Yoshioka T."/>
            <person name="Toyoda A."/>
            <person name="Fujiyama A."/>
            <person name="Kaminuma E."/>
            <person name="Nakamura Y."/>
        </authorList>
    </citation>
    <scope>NUCLEOTIDE SEQUENCE [LARGE SCALE GENOMIC DNA]</scope>
    <source>
        <strain evidence="20">cv. Miyagawa wase</strain>
    </source>
</reference>
<keyword evidence="20" id="KW-1185">Reference proteome</keyword>
<dbReference type="GO" id="GO:0046872">
    <property type="term" value="F:metal ion binding"/>
    <property type="evidence" value="ECO:0007669"/>
    <property type="project" value="UniProtKB-KW"/>
</dbReference>
<dbReference type="GO" id="GO:0009755">
    <property type="term" value="P:hormone-mediated signaling pathway"/>
    <property type="evidence" value="ECO:0007669"/>
    <property type="project" value="UniProtKB-ARBA"/>
</dbReference>
<dbReference type="Pfam" id="PF00035">
    <property type="entry name" value="dsrm"/>
    <property type="match status" value="1"/>
</dbReference>
<evidence type="ECO:0000256" key="12">
    <source>
        <dbReference type="ARBA" id="ARBA00023242"/>
    </source>
</evidence>
<evidence type="ECO:0000313" key="20">
    <source>
        <dbReference type="Proteomes" id="UP000236630"/>
    </source>
</evidence>
<dbReference type="EMBL" id="BDQV01000325">
    <property type="protein sequence ID" value="GAY62876.1"/>
    <property type="molecule type" value="Genomic_DNA"/>
</dbReference>
<dbReference type="PANTHER" id="PTHR23081:SF24">
    <property type="entry name" value="RNA POLYMERASE II C-TERMINAL DOMAIN PHOSPHATASE-LIKE 2"/>
    <property type="match status" value="1"/>
</dbReference>
<dbReference type="GO" id="GO:0003723">
    <property type="term" value="F:RNA binding"/>
    <property type="evidence" value="ECO:0007669"/>
    <property type="project" value="UniProtKB-UniRule"/>
</dbReference>
<dbReference type="GO" id="GO:0045892">
    <property type="term" value="P:negative regulation of DNA-templated transcription"/>
    <property type="evidence" value="ECO:0007669"/>
    <property type="project" value="UniProtKB-ARBA"/>
</dbReference>
<dbReference type="CDD" id="cd10845">
    <property type="entry name" value="DSRM_RNAse_III_family"/>
    <property type="match status" value="1"/>
</dbReference>
<dbReference type="PROSITE" id="PS50137">
    <property type="entry name" value="DS_RBD"/>
    <property type="match status" value="1"/>
</dbReference>
<evidence type="ECO:0000259" key="17">
    <source>
        <dbReference type="PROSITE" id="PS50137"/>
    </source>
</evidence>
<evidence type="ECO:0000256" key="15">
    <source>
        <dbReference type="PROSITE-ProRule" id="PRU00266"/>
    </source>
</evidence>
<evidence type="ECO:0000256" key="14">
    <source>
        <dbReference type="ARBA" id="ARBA00048336"/>
    </source>
</evidence>
<comment type="cofactor">
    <cofactor evidence="2">
        <name>Co(2+)</name>
        <dbReference type="ChEBI" id="CHEBI:48828"/>
    </cofactor>
</comment>
<evidence type="ECO:0000256" key="10">
    <source>
        <dbReference type="ARBA" id="ARBA00023015"/>
    </source>
</evidence>
<gene>
    <name evidence="19" type="ORF">CUMW_221270</name>
</gene>
<dbReference type="Proteomes" id="UP000236630">
    <property type="component" value="Unassembled WGS sequence"/>
</dbReference>
<feature type="region of interest" description="Disordered" evidence="16">
    <location>
        <begin position="718"/>
        <end position="752"/>
    </location>
</feature>
<feature type="non-terminal residue" evidence="19">
    <location>
        <position position="807"/>
    </location>
</feature>
<feature type="compositionally biased region" description="Polar residues" evidence="16">
    <location>
        <begin position="740"/>
        <end position="751"/>
    </location>
</feature>